<keyword evidence="2" id="KW-1185">Reference proteome</keyword>
<evidence type="ECO:0000313" key="1">
    <source>
        <dbReference type="EMBL" id="KAJ9655795.1"/>
    </source>
</evidence>
<reference evidence="1" key="1">
    <citation type="submission" date="2022-10" db="EMBL/GenBank/DDBJ databases">
        <title>Culturing micro-colonial fungi from biological soil crusts in the Mojave desert and describing Neophaeococcomyces mojavensis, and introducing the new genera and species Taxawa tesnikishii.</title>
        <authorList>
            <person name="Kurbessoian T."/>
            <person name="Stajich J.E."/>
        </authorList>
    </citation>
    <scope>NUCLEOTIDE SEQUENCE</scope>
    <source>
        <strain evidence="1">JES_112</strain>
    </source>
</reference>
<proteinExistence type="predicted"/>
<accession>A0ACC3A645</accession>
<dbReference type="EMBL" id="JAPDRQ010000089">
    <property type="protein sequence ID" value="KAJ9655795.1"/>
    <property type="molecule type" value="Genomic_DNA"/>
</dbReference>
<organism evidence="1 2">
    <name type="scientific">Neophaeococcomyces mojaviensis</name>
    <dbReference type="NCBI Taxonomy" id="3383035"/>
    <lineage>
        <taxon>Eukaryota</taxon>
        <taxon>Fungi</taxon>
        <taxon>Dikarya</taxon>
        <taxon>Ascomycota</taxon>
        <taxon>Pezizomycotina</taxon>
        <taxon>Eurotiomycetes</taxon>
        <taxon>Chaetothyriomycetidae</taxon>
        <taxon>Chaetothyriales</taxon>
        <taxon>Chaetothyriales incertae sedis</taxon>
        <taxon>Neophaeococcomyces</taxon>
    </lineage>
</organism>
<name>A0ACC3A645_9EURO</name>
<dbReference type="Proteomes" id="UP001172386">
    <property type="component" value="Unassembled WGS sequence"/>
</dbReference>
<comment type="caution">
    <text evidence="1">The sequence shown here is derived from an EMBL/GenBank/DDBJ whole genome shotgun (WGS) entry which is preliminary data.</text>
</comment>
<evidence type="ECO:0000313" key="2">
    <source>
        <dbReference type="Proteomes" id="UP001172386"/>
    </source>
</evidence>
<protein>
    <submittedName>
        <fullName evidence="1">Uncharacterized protein</fullName>
    </submittedName>
</protein>
<sequence length="70" mass="7913">MPGNQADISNAVNVDVDPSDPKMLQYWKLESDYRKPHIPGTITPKQKHQYLIAKVDEALSRFEAASNQSE</sequence>
<gene>
    <name evidence="1" type="ORF">H2198_005415</name>
</gene>